<dbReference type="RefSeq" id="WP_256997582.1">
    <property type="nucleotide sequence ID" value="NZ_CP063845.1"/>
</dbReference>
<sequence>MWAHNNHINRDPKFRPNFLDAPYRFDYSLSAGEPTPKPMGVFLVNTHRKDLYTIGFEFNQGSFLTQFFDRPGGNLTVKEATLGPAPIGTLPYTLAQTGIPLYFVDFSKSLQNDVVQRWLKSRQKAHFYGGLMTSKRSFEEIRPAESYDALVFVEKTSRAVPLSK</sequence>
<reference evidence="1 2" key="1">
    <citation type="journal article" date="2021" name="Genome Biol. Evol.">
        <title>Complete Genome Sequencing of a Novel Gloeobacter Species from a Waterfall Cave in Mexico.</title>
        <authorList>
            <person name="Saw J.H."/>
            <person name="Cardona T."/>
            <person name="Montejano G."/>
        </authorList>
    </citation>
    <scope>NUCLEOTIDE SEQUENCE [LARGE SCALE GENOMIC DNA]</scope>
    <source>
        <strain evidence="1">MG652769</strain>
    </source>
</reference>
<dbReference type="Pfam" id="PF05139">
    <property type="entry name" value="Erythro_esteras"/>
    <property type="match status" value="1"/>
</dbReference>
<dbReference type="SUPFAM" id="SSF159501">
    <property type="entry name" value="EreA/ChaN-like"/>
    <property type="match status" value="1"/>
</dbReference>
<name>A0ABY3PTF1_9CYAN</name>
<proteinExistence type="predicted"/>
<dbReference type="EMBL" id="CP063845">
    <property type="protein sequence ID" value="UFP97028.1"/>
    <property type="molecule type" value="Genomic_DNA"/>
</dbReference>
<keyword evidence="2" id="KW-1185">Reference proteome</keyword>
<protein>
    <submittedName>
        <fullName evidence="1">Erythromycin esterase family protein</fullName>
    </submittedName>
</protein>
<dbReference type="Gene3D" id="3.40.1660.10">
    <property type="entry name" value="EreA-like (biosynthetic domain)"/>
    <property type="match status" value="1"/>
</dbReference>
<evidence type="ECO:0000313" key="2">
    <source>
        <dbReference type="Proteomes" id="UP001054846"/>
    </source>
</evidence>
<organism evidence="1 2">
    <name type="scientific">Gloeobacter morelensis MG652769</name>
    <dbReference type="NCBI Taxonomy" id="2781736"/>
    <lineage>
        <taxon>Bacteria</taxon>
        <taxon>Bacillati</taxon>
        <taxon>Cyanobacteriota</taxon>
        <taxon>Cyanophyceae</taxon>
        <taxon>Gloeobacterales</taxon>
        <taxon>Gloeobacteraceae</taxon>
        <taxon>Gloeobacter</taxon>
        <taxon>Gloeobacter morelensis</taxon>
    </lineage>
</organism>
<dbReference type="Proteomes" id="UP001054846">
    <property type="component" value="Chromosome"/>
</dbReference>
<gene>
    <name evidence="1" type="ORF">ISF26_16930</name>
</gene>
<accession>A0ABY3PTF1</accession>
<evidence type="ECO:0000313" key="1">
    <source>
        <dbReference type="EMBL" id="UFP97028.1"/>
    </source>
</evidence>
<dbReference type="InterPro" id="IPR007815">
    <property type="entry name" value="Emycin_Estase"/>
</dbReference>